<name>A0ABM5XBA8_9FLAO</name>
<dbReference type="RefSeq" id="WP_066427912.1">
    <property type="nucleotide sequence ID" value="NZ_CP014227.1"/>
</dbReference>
<evidence type="ECO:0000313" key="1">
    <source>
        <dbReference type="EMBL" id="AMD84345.1"/>
    </source>
</evidence>
<accession>A0ABM5XBA8</accession>
<sequence>MKKANLFIIKYPLQEAELSTRTAIKSYRQSVVDSAKKVINSFDYTAVKQGFYGGNSVSKY</sequence>
<proteinExistence type="predicted"/>
<evidence type="ECO:0000313" key="2">
    <source>
        <dbReference type="Proteomes" id="UP000065822"/>
    </source>
</evidence>
<gene>
    <name evidence="1" type="ORF">AXF12_01625</name>
</gene>
<organism evidence="1 2">
    <name type="scientific">Capnocytophaga haemolytica</name>
    <dbReference type="NCBI Taxonomy" id="45243"/>
    <lineage>
        <taxon>Bacteria</taxon>
        <taxon>Pseudomonadati</taxon>
        <taxon>Bacteroidota</taxon>
        <taxon>Flavobacteriia</taxon>
        <taxon>Flavobacteriales</taxon>
        <taxon>Flavobacteriaceae</taxon>
        <taxon>Capnocytophaga</taxon>
    </lineage>
</organism>
<keyword evidence="2" id="KW-1185">Reference proteome</keyword>
<reference evidence="1 2" key="1">
    <citation type="submission" date="2016-02" db="EMBL/GenBank/DDBJ databases">
        <authorList>
            <person name="Holder M.E."/>
            <person name="Ajami N.J."/>
            <person name="Petrosino J.F."/>
        </authorList>
    </citation>
    <scope>NUCLEOTIDE SEQUENCE [LARGE SCALE GENOMIC DNA]</scope>
    <source>
        <strain evidence="1 2">CCUG 32990</strain>
    </source>
</reference>
<protein>
    <submittedName>
        <fullName evidence="1">Uncharacterized protein</fullName>
    </submittedName>
</protein>
<dbReference type="EMBL" id="CP014227">
    <property type="protein sequence ID" value="AMD84345.1"/>
    <property type="molecule type" value="Genomic_DNA"/>
</dbReference>
<dbReference type="Proteomes" id="UP000065822">
    <property type="component" value="Chromosome"/>
</dbReference>